<organism evidence="1 2">
    <name type="scientific">Acetobacter musti</name>
    <dbReference type="NCBI Taxonomy" id="864732"/>
    <lineage>
        <taxon>Bacteria</taxon>
        <taxon>Pseudomonadati</taxon>
        <taxon>Pseudomonadota</taxon>
        <taxon>Alphaproteobacteria</taxon>
        <taxon>Acetobacterales</taxon>
        <taxon>Acetobacteraceae</taxon>
        <taxon>Acetobacter</taxon>
    </lineage>
</organism>
<name>A0ABX0JS47_9PROT</name>
<sequence>MTDELNLPADRCLVMGGDLTNCLWTSKGGLVFPETLPITGALLARLREWEIWAADFEDFLTKERRAPFDLEGFTTAGLEIARALKAERPDRNIICCDETMWQSQDEPGLTGDDCRYEI</sequence>
<keyword evidence="2" id="KW-1185">Reference proteome</keyword>
<evidence type="ECO:0000313" key="1">
    <source>
        <dbReference type="EMBL" id="NHN85618.1"/>
    </source>
</evidence>
<gene>
    <name evidence="1" type="ORF">GOB93_13345</name>
</gene>
<proteinExistence type="predicted"/>
<dbReference type="EMBL" id="WOTB01000018">
    <property type="protein sequence ID" value="NHN85618.1"/>
    <property type="molecule type" value="Genomic_DNA"/>
</dbReference>
<dbReference type="Proteomes" id="UP000635278">
    <property type="component" value="Unassembled WGS sequence"/>
</dbReference>
<reference evidence="1 2" key="1">
    <citation type="journal article" date="2020" name="Int. J. Syst. Evol. Microbiol.">
        <title>Novel acetic acid bacteria from cider fermentations: Acetobacter conturbans sp. nov. and Acetobacter fallax sp. nov.</title>
        <authorList>
            <person name="Sombolestani A.S."/>
            <person name="Cleenwerck I."/>
            <person name="Cnockaert M."/>
            <person name="Borremans W."/>
            <person name="Wieme A.D."/>
            <person name="De Vuyst L."/>
            <person name="Vandamme P."/>
        </authorList>
    </citation>
    <scope>NUCLEOTIDE SEQUENCE [LARGE SCALE GENOMIC DNA]</scope>
    <source>
        <strain evidence="1 2">LMG 30640</strain>
    </source>
</reference>
<comment type="caution">
    <text evidence="1">The sequence shown here is derived from an EMBL/GenBank/DDBJ whole genome shotgun (WGS) entry which is preliminary data.</text>
</comment>
<dbReference type="RefSeq" id="WP_173584007.1">
    <property type="nucleotide sequence ID" value="NZ_WOTB01000018.1"/>
</dbReference>
<protein>
    <submittedName>
        <fullName evidence="1">Uncharacterized protein</fullName>
    </submittedName>
</protein>
<evidence type="ECO:0000313" key="2">
    <source>
        <dbReference type="Proteomes" id="UP000635278"/>
    </source>
</evidence>
<accession>A0ABX0JS47</accession>